<dbReference type="InterPro" id="IPR046342">
    <property type="entry name" value="CBS_dom_sf"/>
</dbReference>
<accession>A0A445MX68</accession>
<proteinExistence type="predicted"/>
<feature type="domain" description="CBS" evidence="3">
    <location>
        <begin position="7"/>
        <end position="64"/>
    </location>
</feature>
<dbReference type="AlphaFoldDB" id="A0A445MX68"/>
<gene>
    <name evidence="4" type="ORF">PITCH_A2050012</name>
</gene>
<dbReference type="SUPFAM" id="SSF55021">
    <property type="entry name" value="ACT-like"/>
    <property type="match status" value="1"/>
</dbReference>
<keyword evidence="1 2" id="KW-0129">CBS domain</keyword>
<feature type="domain" description="CBS" evidence="3">
    <location>
        <begin position="97"/>
        <end position="156"/>
    </location>
</feature>
<dbReference type="SUPFAM" id="SSF54631">
    <property type="entry name" value="CBS-domain pair"/>
    <property type="match status" value="1"/>
</dbReference>
<organism evidence="4">
    <name type="scientific">uncultured Desulfobacterium sp</name>
    <dbReference type="NCBI Taxonomy" id="201089"/>
    <lineage>
        <taxon>Bacteria</taxon>
        <taxon>Pseudomonadati</taxon>
        <taxon>Thermodesulfobacteriota</taxon>
        <taxon>Desulfobacteria</taxon>
        <taxon>Desulfobacterales</taxon>
        <taxon>Desulfobacteriaceae</taxon>
        <taxon>Desulfobacterium</taxon>
        <taxon>environmental samples</taxon>
    </lineage>
</organism>
<dbReference type="PANTHER" id="PTHR43080">
    <property type="entry name" value="CBS DOMAIN-CONTAINING PROTEIN CBSX3, MITOCHONDRIAL"/>
    <property type="match status" value="1"/>
</dbReference>
<dbReference type="InterPro" id="IPR000644">
    <property type="entry name" value="CBS_dom"/>
</dbReference>
<dbReference type="Pfam" id="PF00571">
    <property type="entry name" value="CBS"/>
    <property type="match status" value="2"/>
</dbReference>
<dbReference type="SMART" id="SM00116">
    <property type="entry name" value="CBS"/>
    <property type="match status" value="2"/>
</dbReference>
<protein>
    <submittedName>
        <fullName evidence="4">CBS domain protein</fullName>
    </submittedName>
</protein>
<evidence type="ECO:0000313" key="4">
    <source>
        <dbReference type="EMBL" id="SPD74124.1"/>
    </source>
</evidence>
<dbReference type="CDD" id="cd04584">
    <property type="entry name" value="CBS_pair_AcuB_like"/>
    <property type="match status" value="1"/>
</dbReference>
<reference evidence="4" key="1">
    <citation type="submission" date="2018-01" db="EMBL/GenBank/DDBJ databases">
        <authorList>
            <person name="Regsiter A."/>
            <person name="William W."/>
        </authorList>
    </citation>
    <scope>NUCLEOTIDE SEQUENCE</scope>
    <source>
        <strain evidence="4">TRIP AH-1</strain>
    </source>
</reference>
<dbReference type="PROSITE" id="PS51371">
    <property type="entry name" value="CBS"/>
    <property type="match status" value="2"/>
</dbReference>
<dbReference type="PANTHER" id="PTHR43080:SF2">
    <property type="entry name" value="CBS DOMAIN-CONTAINING PROTEIN"/>
    <property type="match status" value="1"/>
</dbReference>
<dbReference type="InterPro" id="IPR051257">
    <property type="entry name" value="Diverse_CBS-Domain"/>
</dbReference>
<evidence type="ECO:0000259" key="3">
    <source>
        <dbReference type="PROSITE" id="PS51371"/>
    </source>
</evidence>
<evidence type="ECO:0000256" key="2">
    <source>
        <dbReference type="PROSITE-ProRule" id="PRU00703"/>
    </source>
</evidence>
<dbReference type="Gene3D" id="3.10.580.10">
    <property type="entry name" value="CBS-domain"/>
    <property type="match status" value="2"/>
</dbReference>
<sequence length="243" mass="27340">MLVKNWMSKPVITIDINDSMQKAISAFRENNINMIPVLDKGKLIGVITESDVLKEGQLIGVITESDLKKVTASGKTSINVNELIYLAATRIKLEGLVTRDPFTVSEDLTVEETAEILLAKKISGVPVVNAQGALVGVITQHDLFRALISLTGLRKRGIQLALRLEDRPGAIKEITDIIRNYGCRMSSILSSYERAPSGFRNVYIRFFQIDRKKLPLLQKEIEEKTKILYVVDHRENKREIYSD</sequence>
<dbReference type="EMBL" id="OJIN01000119">
    <property type="protein sequence ID" value="SPD74124.1"/>
    <property type="molecule type" value="Genomic_DNA"/>
</dbReference>
<name>A0A445MX68_9BACT</name>
<dbReference type="InterPro" id="IPR045865">
    <property type="entry name" value="ACT-like_dom_sf"/>
</dbReference>
<evidence type="ECO:0000256" key="1">
    <source>
        <dbReference type="ARBA" id="ARBA00023122"/>
    </source>
</evidence>